<name>I3D369_9ARCH</name>
<reference evidence="1 2" key="1">
    <citation type="journal article" date="2012" name="J. Bacteriol.">
        <title>Genome sequence of "Candidatus Nitrosopumilus salaria" BD31, an ammonia-oxidizing archaeon from the San Francisco Bay estuary.</title>
        <authorList>
            <person name="Mosier A.C."/>
            <person name="Allen E.E."/>
            <person name="Kim M."/>
            <person name="Ferriera S."/>
            <person name="Francis C.A."/>
        </authorList>
    </citation>
    <scope>NUCLEOTIDE SEQUENCE [LARGE SCALE GENOMIC DNA]</scope>
    <source>
        <strain evidence="1 2">BD31</strain>
    </source>
</reference>
<protein>
    <submittedName>
        <fullName evidence="1">Uncharacterized protein</fullName>
    </submittedName>
</protein>
<sequence length="61" mass="7197">MNLLYLLGKRFSNGSRIKNLNYIELLSSGFVTKRDEKLLEKTLRNNAKKSLKNRTKVNDRR</sequence>
<dbReference type="PATRIC" id="fig|859350.6.peg.805"/>
<keyword evidence="2" id="KW-1185">Reference proteome</keyword>
<proteinExistence type="predicted"/>
<dbReference type="EMBL" id="AEXL02000082">
    <property type="protein sequence ID" value="EIJ66162.1"/>
    <property type="molecule type" value="Genomic_DNA"/>
</dbReference>
<accession>I3D369</accession>
<evidence type="ECO:0000313" key="1">
    <source>
        <dbReference type="EMBL" id="EIJ66162.1"/>
    </source>
</evidence>
<evidence type="ECO:0000313" key="2">
    <source>
        <dbReference type="Proteomes" id="UP000003423"/>
    </source>
</evidence>
<dbReference type="RefSeq" id="WP_008298829.1">
    <property type="nucleotide sequence ID" value="NZ_AEXL02000082.1"/>
</dbReference>
<comment type="caution">
    <text evidence="1">The sequence shown here is derived from an EMBL/GenBank/DDBJ whole genome shotgun (WGS) entry which is preliminary data.</text>
</comment>
<dbReference type="Proteomes" id="UP000003423">
    <property type="component" value="Unassembled WGS sequence"/>
</dbReference>
<organism evidence="1 2">
    <name type="scientific">Candidatus Nitrosopumilus salarius BD31</name>
    <dbReference type="NCBI Taxonomy" id="859350"/>
    <lineage>
        <taxon>Archaea</taxon>
        <taxon>Nitrososphaerota</taxon>
        <taxon>Nitrososphaeria</taxon>
        <taxon>Nitrosopumilales</taxon>
        <taxon>Nitrosopumilaceae</taxon>
        <taxon>Nitrosopumilus</taxon>
    </lineage>
</organism>
<gene>
    <name evidence="1" type="ORF">BD31_I1685</name>
</gene>
<dbReference type="AlphaFoldDB" id="I3D369"/>